<evidence type="ECO:0000256" key="1">
    <source>
        <dbReference type="ARBA" id="ARBA00022737"/>
    </source>
</evidence>
<dbReference type="Gene3D" id="3.80.10.10">
    <property type="entry name" value="Ribonuclease Inhibitor"/>
    <property type="match status" value="3"/>
</dbReference>
<dbReference type="Pfam" id="PF13516">
    <property type="entry name" value="LRR_6"/>
    <property type="match status" value="7"/>
</dbReference>
<dbReference type="InterPro" id="IPR032675">
    <property type="entry name" value="LRR_dom_sf"/>
</dbReference>
<dbReference type="InterPro" id="IPR052201">
    <property type="entry name" value="LRR-containing_regulator"/>
</dbReference>
<keyword evidence="1" id="KW-0677">Repeat</keyword>
<sequence length="413" mass="45100">MPLVPKISPAVREEECLKAKAWLQHLADSCRQSDVEDAPAIGLIQSLLAETDDSMPPTALKLMGNEAPLREQRLDDTTLRVLITPLSSVPLFKKLELSYNKIGDDGVMELAQFLTEDKFLETIILKSNNIASDGGSALAHALTLNDHVKELDLSNNDIGKGGGMDLASMLQLNTTLRTLNLSGCSLTLDPLIALATVLRNNATITVLDLSDNASPTSSATQSLQNAFTSHWSRTLRVNSTLRELRLRKMGLTDWGVVDDFASAVGANKGLRVLDLSGNKITQDGSCKLFMELRQQPYLRSLFLSSCKIQDQGAEECRKMLMSNTVLKKLTIDNNGITSVGLKAIAQAFQQNTTLQSLKLWGNQWDSSACEVYNALQTSNGDKNSKPRFSASDLDVAFYTVSGVMHVAHQDSDK</sequence>
<dbReference type="AlphaFoldDB" id="A0A507C102"/>
<dbReference type="SMART" id="SM00368">
    <property type="entry name" value="LRR_RI"/>
    <property type="match status" value="9"/>
</dbReference>
<gene>
    <name evidence="2" type="ORF">SmJEL517_g05005</name>
</gene>
<organism evidence="2 3">
    <name type="scientific">Synchytrium microbalum</name>
    <dbReference type="NCBI Taxonomy" id="1806994"/>
    <lineage>
        <taxon>Eukaryota</taxon>
        <taxon>Fungi</taxon>
        <taxon>Fungi incertae sedis</taxon>
        <taxon>Chytridiomycota</taxon>
        <taxon>Chytridiomycota incertae sedis</taxon>
        <taxon>Chytridiomycetes</taxon>
        <taxon>Synchytriales</taxon>
        <taxon>Synchytriaceae</taxon>
        <taxon>Synchytrium</taxon>
    </lineage>
</organism>
<dbReference type="RefSeq" id="XP_031023093.1">
    <property type="nucleotide sequence ID" value="XM_031170933.1"/>
</dbReference>
<protein>
    <submittedName>
        <fullName evidence="2">Uncharacterized protein</fullName>
    </submittedName>
</protein>
<dbReference type="PANTHER" id="PTHR24111">
    <property type="entry name" value="LEUCINE-RICH REPEAT-CONTAINING PROTEIN 34"/>
    <property type="match status" value="1"/>
</dbReference>
<dbReference type="Proteomes" id="UP000319731">
    <property type="component" value="Unassembled WGS sequence"/>
</dbReference>
<dbReference type="OrthoDB" id="333024at2759"/>
<dbReference type="InterPro" id="IPR001611">
    <property type="entry name" value="Leu-rich_rpt"/>
</dbReference>
<name>A0A507C102_9FUNG</name>
<dbReference type="SUPFAM" id="SSF52047">
    <property type="entry name" value="RNI-like"/>
    <property type="match status" value="1"/>
</dbReference>
<dbReference type="GeneID" id="42006230"/>
<evidence type="ECO:0000313" key="3">
    <source>
        <dbReference type="Proteomes" id="UP000319731"/>
    </source>
</evidence>
<comment type="caution">
    <text evidence="2">The sequence shown here is derived from an EMBL/GenBank/DDBJ whole genome shotgun (WGS) entry which is preliminary data.</text>
</comment>
<dbReference type="EMBL" id="QEAO01000040">
    <property type="protein sequence ID" value="TPX31734.1"/>
    <property type="molecule type" value="Genomic_DNA"/>
</dbReference>
<dbReference type="STRING" id="1806994.A0A507C102"/>
<reference evidence="2 3" key="1">
    <citation type="journal article" date="2019" name="Sci. Rep.">
        <title>Comparative genomics of chytrid fungi reveal insights into the obligate biotrophic and pathogenic lifestyle of Synchytrium endobioticum.</title>
        <authorList>
            <person name="van de Vossenberg B.T.L.H."/>
            <person name="Warris S."/>
            <person name="Nguyen H.D.T."/>
            <person name="van Gent-Pelzer M.P.E."/>
            <person name="Joly D.L."/>
            <person name="van de Geest H.C."/>
            <person name="Bonants P.J.M."/>
            <person name="Smith D.S."/>
            <person name="Levesque C.A."/>
            <person name="van der Lee T.A.J."/>
        </authorList>
    </citation>
    <scope>NUCLEOTIDE SEQUENCE [LARGE SCALE GENOMIC DNA]</scope>
    <source>
        <strain evidence="2 3">JEL517</strain>
    </source>
</reference>
<accession>A0A507C102</accession>
<dbReference type="PANTHER" id="PTHR24111:SF0">
    <property type="entry name" value="LEUCINE-RICH REPEAT-CONTAINING PROTEIN"/>
    <property type="match status" value="1"/>
</dbReference>
<evidence type="ECO:0000313" key="2">
    <source>
        <dbReference type="EMBL" id="TPX31734.1"/>
    </source>
</evidence>
<proteinExistence type="predicted"/>
<keyword evidence="3" id="KW-1185">Reference proteome</keyword>